<dbReference type="KEGG" id="knv:Pan216_51280"/>
<dbReference type="EMBL" id="CP036279">
    <property type="protein sequence ID" value="QDU64239.1"/>
    <property type="molecule type" value="Genomic_DNA"/>
</dbReference>
<evidence type="ECO:0000313" key="1">
    <source>
        <dbReference type="EMBL" id="QDU64239.1"/>
    </source>
</evidence>
<proteinExistence type="predicted"/>
<sequence length="115" mass="12418">MPKLALENVCEGMHARIDVCDATGRLLVPAGTSLTSNHLSILRKWGVLEVEIGGDSDDVDQHCLAVTPEIAAHAAKLTEWAFQHVPSDHPLIVVLRAEATARVTDQLLEETLDGC</sequence>
<organism evidence="1 2">
    <name type="scientific">Kolteria novifilia</name>
    <dbReference type="NCBI Taxonomy" id="2527975"/>
    <lineage>
        <taxon>Bacteria</taxon>
        <taxon>Pseudomonadati</taxon>
        <taxon>Planctomycetota</taxon>
        <taxon>Planctomycetia</taxon>
        <taxon>Kolteriales</taxon>
        <taxon>Kolteriaceae</taxon>
        <taxon>Kolteria</taxon>
    </lineage>
</organism>
<dbReference type="OrthoDB" id="5397246at2"/>
<accession>A0A518BB83</accession>
<dbReference type="AlphaFoldDB" id="A0A518BB83"/>
<dbReference type="Proteomes" id="UP000317093">
    <property type="component" value="Chromosome"/>
</dbReference>
<keyword evidence="2" id="KW-1185">Reference proteome</keyword>
<gene>
    <name evidence="1" type="ORF">Pan216_51280</name>
</gene>
<name>A0A518BB83_9BACT</name>
<reference evidence="1 2" key="1">
    <citation type="submission" date="2019-02" db="EMBL/GenBank/DDBJ databases">
        <title>Deep-cultivation of Planctomycetes and their phenomic and genomic characterization uncovers novel biology.</title>
        <authorList>
            <person name="Wiegand S."/>
            <person name="Jogler M."/>
            <person name="Boedeker C."/>
            <person name="Pinto D."/>
            <person name="Vollmers J."/>
            <person name="Rivas-Marin E."/>
            <person name="Kohn T."/>
            <person name="Peeters S.H."/>
            <person name="Heuer A."/>
            <person name="Rast P."/>
            <person name="Oberbeckmann S."/>
            <person name="Bunk B."/>
            <person name="Jeske O."/>
            <person name="Meyerdierks A."/>
            <person name="Storesund J.E."/>
            <person name="Kallscheuer N."/>
            <person name="Luecker S."/>
            <person name="Lage O.M."/>
            <person name="Pohl T."/>
            <person name="Merkel B.J."/>
            <person name="Hornburger P."/>
            <person name="Mueller R.-W."/>
            <person name="Bruemmer F."/>
            <person name="Labrenz M."/>
            <person name="Spormann A.M."/>
            <person name="Op den Camp H."/>
            <person name="Overmann J."/>
            <person name="Amann R."/>
            <person name="Jetten M.S.M."/>
            <person name="Mascher T."/>
            <person name="Medema M.H."/>
            <person name="Devos D.P."/>
            <person name="Kaster A.-K."/>
            <person name="Ovreas L."/>
            <person name="Rohde M."/>
            <person name="Galperin M.Y."/>
            <person name="Jogler C."/>
        </authorList>
    </citation>
    <scope>NUCLEOTIDE SEQUENCE [LARGE SCALE GENOMIC DNA]</scope>
    <source>
        <strain evidence="1 2">Pan216</strain>
    </source>
</reference>
<evidence type="ECO:0000313" key="2">
    <source>
        <dbReference type="Proteomes" id="UP000317093"/>
    </source>
</evidence>
<protein>
    <submittedName>
        <fullName evidence="1">Uncharacterized protein</fullName>
    </submittedName>
</protein>
<dbReference type="RefSeq" id="WP_145262300.1">
    <property type="nucleotide sequence ID" value="NZ_CP036279.1"/>
</dbReference>